<dbReference type="Gene3D" id="3.40.640.10">
    <property type="entry name" value="Type I PLP-dependent aspartate aminotransferase-like (Major domain)"/>
    <property type="match status" value="1"/>
</dbReference>
<name>A0A9D1CFW7_9FIRM</name>
<protein>
    <submittedName>
        <fullName evidence="7">PLP-dependent aminotransferase family protein</fullName>
    </submittedName>
</protein>
<comment type="caution">
    <text evidence="7">The sequence shown here is derived from an EMBL/GenBank/DDBJ whole genome shotgun (WGS) entry which is preliminary data.</text>
</comment>
<accession>A0A9D1CFW7</accession>
<evidence type="ECO:0000256" key="4">
    <source>
        <dbReference type="ARBA" id="ARBA00023125"/>
    </source>
</evidence>
<evidence type="ECO:0000256" key="3">
    <source>
        <dbReference type="ARBA" id="ARBA00023015"/>
    </source>
</evidence>
<dbReference type="InterPro" id="IPR004839">
    <property type="entry name" value="Aminotransferase_I/II_large"/>
</dbReference>
<dbReference type="GO" id="GO:0003700">
    <property type="term" value="F:DNA-binding transcription factor activity"/>
    <property type="evidence" value="ECO:0007669"/>
    <property type="project" value="InterPro"/>
</dbReference>
<dbReference type="PANTHER" id="PTHR46577">
    <property type="entry name" value="HTH-TYPE TRANSCRIPTIONAL REGULATORY PROTEIN GABR"/>
    <property type="match status" value="1"/>
</dbReference>
<feature type="domain" description="HTH gntR-type" evidence="6">
    <location>
        <begin position="14"/>
        <end position="82"/>
    </location>
</feature>
<organism evidence="7 8">
    <name type="scientific">Candidatus Enterenecus faecium</name>
    <dbReference type="NCBI Taxonomy" id="2840780"/>
    <lineage>
        <taxon>Bacteria</taxon>
        <taxon>Bacillati</taxon>
        <taxon>Bacillota</taxon>
        <taxon>Clostridia</taxon>
        <taxon>Eubacteriales</taxon>
        <taxon>Candidatus Enterenecus</taxon>
    </lineage>
</organism>
<sequence>MEYPIHMPVFEPGHPLYLQLYQHLAREIQQGRPGPGKKLPSKRRLCALLGVSMSTVEGAYSLLLAEGYVKSLPRSGYVAAQLHDVPVQSVPDLPAPPEPPSQWRYDCSTSAVDTSVFPFSSWARINKDSVYQNPGLLQPGHPQGDEPLRVALAGLLAQYRGVRCSPEQIVVGAGTDYLLSLLLQLFPQGSAVALEDPGYPTAWQAVERHGHRPISIPVDASGMCPRELEQSEAVLAYVTPSHQFPLGMTMPVERRSRLLRWAAQGEGRYVLEDDYDSEFRYASRPIPALQGLDAGGRVIYLGTFSRSIAPAIRVAYLILPPELLARYRRVFPQSACTVSRFEQETLRQFLVQGLYSRHLRRSGNRYRRKCSILTQALGRFPHLSLSGEGAGLHFLLTAPHLTESEMVQRAARSGIRVSPLSRYCHQVPPPPSTVVVGYAGLPLEQLEACANLLGQALDPVTPLPEDVPPGE</sequence>
<gene>
    <name evidence="7" type="ORF">IAD31_00390</name>
</gene>
<keyword evidence="2" id="KW-0663">Pyridoxal phosphate</keyword>
<dbReference type="SUPFAM" id="SSF46785">
    <property type="entry name" value="Winged helix' DNA-binding domain"/>
    <property type="match status" value="1"/>
</dbReference>
<dbReference type="Proteomes" id="UP000886879">
    <property type="component" value="Unassembled WGS sequence"/>
</dbReference>
<dbReference type="GO" id="GO:0003677">
    <property type="term" value="F:DNA binding"/>
    <property type="evidence" value="ECO:0007669"/>
    <property type="project" value="UniProtKB-KW"/>
</dbReference>
<dbReference type="CDD" id="cd00609">
    <property type="entry name" value="AAT_like"/>
    <property type="match status" value="1"/>
</dbReference>
<dbReference type="EMBL" id="DVFO01000002">
    <property type="protein sequence ID" value="HIQ60050.1"/>
    <property type="molecule type" value="Genomic_DNA"/>
</dbReference>
<evidence type="ECO:0000256" key="2">
    <source>
        <dbReference type="ARBA" id="ARBA00022898"/>
    </source>
</evidence>
<dbReference type="SMART" id="SM00345">
    <property type="entry name" value="HTH_GNTR"/>
    <property type="match status" value="1"/>
</dbReference>
<dbReference type="InterPro" id="IPR051446">
    <property type="entry name" value="HTH_trans_reg/aminotransferase"/>
</dbReference>
<dbReference type="InterPro" id="IPR036388">
    <property type="entry name" value="WH-like_DNA-bd_sf"/>
</dbReference>
<dbReference type="CDD" id="cd07377">
    <property type="entry name" value="WHTH_GntR"/>
    <property type="match status" value="1"/>
</dbReference>
<evidence type="ECO:0000259" key="6">
    <source>
        <dbReference type="PROSITE" id="PS50949"/>
    </source>
</evidence>
<dbReference type="GO" id="GO:0008483">
    <property type="term" value="F:transaminase activity"/>
    <property type="evidence" value="ECO:0007669"/>
    <property type="project" value="UniProtKB-KW"/>
</dbReference>
<keyword evidence="7" id="KW-0808">Transferase</keyword>
<evidence type="ECO:0000256" key="1">
    <source>
        <dbReference type="ARBA" id="ARBA00005384"/>
    </source>
</evidence>
<keyword evidence="5" id="KW-0804">Transcription</keyword>
<reference evidence="7" key="1">
    <citation type="submission" date="2020-10" db="EMBL/GenBank/DDBJ databases">
        <authorList>
            <person name="Gilroy R."/>
        </authorList>
    </citation>
    <scope>NUCLEOTIDE SEQUENCE</scope>
    <source>
        <strain evidence="7">ChiGjej2B2-12916</strain>
    </source>
</reference>
<dbReference type="SUPFAM" id="SSF53383">
    <property type="entry name" value="PLP-dependent transferases"/>
    <property type="match status" value="1"/>
</dbReference>
<dbReference type="InterPro" id="IPR036390">
    <property type="entry name" value="WH_DNA-bd_sf"/>
</dbReference>
<dbReference type="InterPro" id="IPR015421">
    <property type="entry name" value="PyrdxlP-dep_Trfase_major"/>
</dbReference>
<dbReference type="Pfam" id="PF00155">
    <property type="entry name" value="Aminotran_1_2"/>
    <property type="match status" value="1"/>
</dbReference>
<keyword evidence="3" id="KW-0805">Transcription regulation</keyword>
<proteinExistence type="inferred from homology"/>
<dbReference type="PROSITE" id="PS50949">
    <property type="entry name" value="HTH_GNTR"/>
    <property type="match status" value="1"/>
</dbReference>
<evidence type="ECO:0000256" key="5">
    <source>
        <dbReference type="ARBA" id="ARBA00023163"/>
    </source>
</evidence>
<reference evidence="7" key="2">
    <citation type="journal article" date="2021" name="PeerJ">
        <title>Extensive microbial diversity within the chicken gut microbiome revealed by metagenomics and culture.</title>
        <authorList>
            <person name="Gilroy R."/>
            <person name="Ravi A."/>
            <person name="Getino M."/>
            <person name="Pursley I."/>
            <person name="Horton D.L."/>
            <person name="Alikhan N.F."/>
            <person name="Baker D."/>
            <person name="Gharbi K."/>
            <person name="Hall N."/>
            <person name="Watson M."/>
            <person name="Adriaenssens E.M."/>
            <person name="Foster-Nyarko E."/>
            <person name="Jarju S."/>
            <person name="Secka A."/>
            <person name="Antonio M."/>
            <person name="Oren A."/>
            <person name="Chaudhuri R.R."/>
            <person name="La Ragione R."/>
            <person name="Hildebrand F."/>
            <person name="Pallen M.J."/>
        </authorList>
    </citation>
    <scope>NUCLEOTIDE SEQUENCE</scope>
    <source>
        <strain evidence="7">ChiGjej2B2-12916</strain>
    </source>
</reference>
<dbReference type="GO" id="GO:0030170">
    <property type="term" value="F:pyridoxal phosphate binding"/>
    <property type="evidence" value="ECO:0007669"/>
    <property type="project" value="InterPro"/>
</dbReference>
<dbReference type="PANTHER" id="PTHR46577:SF1">
    <property type="entry name" value="HTH-TYPE TRANSCRIPTIONAL REGULATORY PROTEIN GABR"/>
    <property type="match status" value="1"/>
</dbReference>
<evidence type="ECO:0000313" key="7">
    <source>
        <dbReference type="EMBL" id="HIQ60050.1"/>
    </source>
</evidence>
<dbReference type="Pfam" id="PF00392">
    <property type="entry name" value="GntR"/>
    <property type="match status" value="1"/>
</dbReference>
<keyword evidence="4" id="KW-0238">DNA-binding</keyword>
<evidence type="ECO:0000313" key="8">
    <source>
        <dbReference type="Proteomes" id="UP000886879"/>
    </source>
</evidence>
<dbReference type="InterPro" id="IPR000524">
    <property type="entry name" value="Tscrpt_reg_HTH_GntR"/>
</dbReference>
<dbReference type="AlphaFoldDB" id="A0A9D1CFW7"/>
<dbReference type="Gene3D" id="1.10.10.10">
    <property type="entry name" value="Winged helix-like DNA-binding domain superfamily/Winged helix DNA-binding domain"/>
    <property type="match status" value="1"/>
</dbReference>
<dbReference type="InterPro" id="IPR015424">
    <property type="entry name" value="PyrdxlP-dep_Trfase"/>
</dbReference>
<keyword evidence="7" id="KW-0032">Aminotransferase</keyword>
<comment type="similarity">
    <text evidence="1">In the C-terminal section; belongs to the class-I pyridoxal-phosphate-dependent aminotransferase family.</text>
</comment>